<dbReference type="EMBL" id="QGNW01000306">
    <property type="protein sequence ID" value="RVW77801.1"/>
    <property type="molecule type" value="Genomic_DNA"/>
</dbReference>
<reference evidence="2 3" key="1">
    <citation type="journal article" date="2018" name="PLoS Genet.">
        <title>Population sequencing reveals clonal diversity and ancestral inbreeding in the grapevine cultivar Chardonnay.</title>
        <authorList>
            <person name="Roach M.J."/>
            <person name="Johnson D.L."/>
            <person name="Bohlmann J."/>
            <person name="van Vuuren H.J."/>
            <person name="Jones S.J."/>
            <person name="Pretorius I.S."/>
            <person name="Schmidt S.A."/>
            <person name="Borneman A.R."/>
        </authorList>
    </citation>
    <scope>NUCLEOTIDE SEQUENCE [LARGE SCALE GENOMIC DNA]</scope>
    <source>
        <strain evidence="3">cv. Chardonnay</strain>
        <tissue evidence="2">Leaf</tissue>
    </source>
</reference>
<comment type="caution">
    <text evidence="2">The sequence shown here is derived from an EMBL/GenBank/DDBJ whole genome shotgun (WGS) entry which is preliminary data.</text>
</comment>
<sequence length="166" mass="18651">MAIDYHFVHDHVTQVSFIVSHISSKDQLADALTKPLHFIIFKYLHFKINIFNGSTILRGHDKAYPSPLPISTNSPTSSTTLRFPSPLASSTKQPQQPQHLPDSFKGDGKKTGFVKRSSEGKEDRREEDDVNSDLALDEDFEKGTEPRNFSFNELVLATSNFADKEA</sequence>
<dbReference type="Proteomes" id="UP000288805">
    <property type="component" value="Unassembled WGS sequence"/>
</dbReference>
<gene>
    <name evidence="2" type="ORF">CK203_054433</name>
</gene>
<feature type="region of interest" description="Disordered" evidence="1">
    <location>
        <begin position="65"/>
        <end position="149"/>
    </location>
</feature>
<feature type="compositionally biased region" description="Basic and acidic residues" evidence="1">
    <location>
        <begin position="102"/>
        <end position="124"/>
    </location>
</feature>
<organism evidence="2 3">
    <name type="scientific">Vitis vinifera</name>
    <name type="common">Grape</name>
    <dbReference type="NCBI Taxonomy" id="29760"/>
    <lineage>
        <taxon>Eukaryota</taxon>
        <taxon>Viridiplantae</taxon>
        <taxon>Streptophyta</taxon>
        <taxon>Embryophyta</taxon>
        <taxon>Tracheophyta</taxon>
        <taxon>Spermatophyta</taxon>
        <taxon>Magnoliopsida</taxon>
        <taxon>eudicotyledons</taxon>
        <taxon>Gunneridae</taxon>
        <taxon>Pentapetalae</taxon>
        <taxon>rosids</taxon>
        <taxon>Vitales</taxon>
        <taxon>Vitaceae</taxon>
        <taxon>Viteae</taxon>
        <taxon>Vitis</taxon>
    </lineage>
</organism>
<feature type="compositionally biased region" description="Low complexity" evidence="1">
    <location>
        <begin position="69"/>
        <end position="80"/>
    </location>
</feature>
<proteinExistence type="predicted"/>
<feature type="compositionally biased region" description="Polar residues" evidence="1">
    <location>
        <begin position="87"/>
        <end position="98"/>
    </location>
</feature>
<dbReference type="AlphaFoldDB" id="A0A438H0N9"/>
<evidence type="ECO:0000256" key="1">
    <source>
        <dbReference type="SAM" id="MobiDB-lite"/>
    </source>
</evidence>
<protein>
    <submittedName>
        <fullName evidence="2">Uncharacterized protein</fullName>
    </submittedName>
</protein>
<accession>A0A438H0N9</accession>
<evidence type="ECO:0000313" key="2">
    <source>
        <dbReference type="EMBL" id="RVW77801.1"/>
    </source>
</evidence>
<evidence type="ECO:0000313" key="3">
    <source>
        <dbReference type="Proteomes" id="UP000288805"/>
    </source>
</evidence>
<name>A0A438H0N9_VITVI</name>
<feature type="compositionally biased region" description="Acidic residues" evidence="1">
    <location>
        <begin position="125"/>
        <end position="140"/>
    </location>
</feature>